<dbReference type="InterPro" id="IPR035906">
    <property type="entry name" value="MetI-like_sf"/>
</dbReference>
<dbReference type="CDD" id="cd06261">
    <property type="entry name" value="TM_PBP2"/>
    <property type="match status" value="1"/>
</dbReference>
<evidence type="ECO:0000313" key="10">
    <source>
        <dbReference type="Proteomes" id="UP000658690"/>
    </source>
</evidence>
<feature type="transmembrane region" description="Helical" evidence="7">
    <location>
        <begin position="12"/>
        <end position="33"/>
    </location>
</feature>
<evidence type="ECO:0000259" key="8">
    <source>
        <dbReference type="PROSITE" id="PS50928"/>
    </source>
</evidence>
<reference evidence="9 10" key="1">
    <citation type="submission" date="2019-10" db="EMBL/GenBank/DDBJ databases">
        <title>Description of Paenibacillus choica sp. nov.</title>
        <authorList>
            <person name="Carlier A."/>
            <person name="Qi S."/>
        </authorList>
    </citation>
    <scope>NUCLEOTIDE SEQUENCE [LARGE SCALE GENOMIC DNA]</scope>
    <source>
        <strain evidence="9 10">LMG 31460</strain>
    </source>
</reference>
<protein>
    <submittedName>
        <fullName evidence="9">ABC transporter permease subunit</fullName>
    </submittedName>
</protein>
<organism evidence="9 10">
    <name type="scientific">Paenibacillus germinis</name>
    <dbReference type="NCBI Taxonomy" id="2654979"/>
    <lineage>
        <taxon>Bacteria</taxon>
        <taxon>Bacillati</taxon>
        <taxon>Bacillota</taxon>
        <taxon>Bacilli</taxon>
        <taxon>Bacillales</taxon>
        <taxon>Paenibacillaceae</taxon>
        <taxon>Paenibacillus</taxon>
    </lineage>
</organism>
<accession>A0ABX1Z897</accession>
<evidence type="ECO:0000256" key="4">
    <source>
        <dbReference type="ARBA" id="ARBA00022692"/>
    </source>
</evidence>
<evidence type="ECO:0000256" key="3">
    <source>
        <dbReference type="ARBA" id="ARBA00022475"/>
    </source>
</evidence>
<dbReference type="SUPFAM" id="SSF161098">
    <property type="entry name" value="MetI-like"/>
    <property type="match status" value="1"/>
</dbReference>
<comment type="similarity">
    <text evidence="7">Belongs to the binding-protein-dependent transport system permease family.</text>
</comment>
<dbReference type="PANTHER" id="PTHR43744:SF9">
    <property type="entry name" value="POLYGALACTURONAN_RHAMNOGALACTURONAN TRANSPORT SYSTEM PERMEASE PROTEIN YTCP"/>
    <property type="match status" value="1"/>
</dbReference>
<sequence>MVTSRNDRIFNTFVVLLLAIVGLLCVVPLLYVVSVSVTPYAEVLKNGGYILFPKQFTFTAYLKIWETAGILRSLQITVFVTIVGTAINLILTLLLAYPLSRKGMPYRNWFLLMIVFTMLFSGGTIPTYLVVKATGLLNSVWALILPSAVWSFNVLIMKSFFEQLPEELFEAARMDGAKELRLLVSIVIPLAIPSIMTVGLFYAVGHWNQFFSAIMYISDRNLRPLQVVVRDLLMQSQKPLDNPDELVPTVTMQMAAIVVASAPIIAVYPFLQKHFTRGMLLGSVKG</sequence>
<evidence type="ECO:0000313" key="9">
    <source>
        <dbReference type="EMBL" id="NOU88539.1"/>
    </source>
</evidence>
<feature type="transmembrane region" description="Helical" evidence="7">
    <location>
        <begin position="141"/>
        <end position="161"/>
    </location>
</feature>
<evidence type="ECO:0000256" key="5">
    <source>
        <dbReference type="ARBA" id="ARBA00022989"/>
    </source>
</evidence>
<keyword evidence="4 7" id="KW-0812">Transmembrane</keyword>
<feature type="transmembrane region" description="Helical" evidence="7">
    <location>
        <begin position="76"/>
        <end position="97"/>
    </location>
</feature>
<evidence type="ECO:0000256" key="1">
    <source>
        <dbReference type="ARBA" id="ARBA00004651"/>
    </source>
</evidence>
<evidence type="ECO:0000256" key="6">
    <source>
        <dbReference type="ARBA" id="ARBA00023136"/>
    </source>
</evidence>
<keyword evidence="5 7" id="KW-1133">Transmembrane helix</keyword>
<feature type="domain" description="ABC transmembrane type-1" evidence="8">
    <location>
        <begin position="74"/>
        <end position="271"/>
    </location>
</feature>
<dbReference type="EMBL" id="WHOC01000121">
    <property type="protein sequence ID" value="NOU88539.1"/>
    <property type="molecule type" value="Genomic_DNA"/>
</dbReference>
<comment type="subcellular location">
    <subcellularLocation>
        <location evidence="1 7">Cell membrane</location>
        <topology evidence="1 7">Multi-pass membrane protein</topology>
    </subcellularLocation>
</comment>
<comment type="caution">
    <text evidence="9">The sequence shown here is derived from an EMBL/GenBank/DDBJ whole genome shotgun (WGS) entry which is preliminary data.</text>
</comment>
<dbReference type="RefSeq" id="WP_171691548.1">
    <property type="nucleotide sequence ID" value="NZ_WHOC01000121.1"/>
</dbReference>
<keyword evidence="10" id="KW-1185">Reference proteome</keyword>
<dbReference type="PROSITE" id="PS50928">
    <property type="entry name" value="ABC_TM1"/>
    <property type="match status" value="1"/>
</dbReference>
<proteinExistence type="inferred from homology"/>
<feature type="transmembrane region" description="Helical" evidence="7">
    <location>
        <begin position="109"/>
        <end position="129"/>
    </location>
</feature>
<name>A0ABX1Z897_9BACL</name>
<keyword evidence="3" id="KW-1003">Cell membrane</keyword>
<evidence type="ECO:0000256" key="7">
    <source>
        <dbReference type="RuleBase" id="RU363032"/>
    </source>
</evidence>
<dbReference type="InterPro" id="IPR000515">
    <property type="entry name" value="MetI-like"/>
</dbReference>
<feature type="transmembrane region" description="Helical" evidence="7">
    <location>
        <begin position="250"/>
        <end position="271"/>
    </location>
</feature>
<dbReference type="PANTHER" id="PTHR43744">
    <property type="entry name" value="ABC TRANSPORTER PERMEASE PROTEIN MG189-RELATED-RELATED"/>
    <property type="match status" value="1"/>
</dbReference>
<keyword evidence="6 7" id="KW-0472">Membrane</keyword>
<dbReference type="Pfam" id="PF00528">
    <property type="entry name" value="BPD_transp_1"/>
    <property type="match status" value="1"/>
</dbReference>
<dbReference type="Proteomes" id="UP000658690">
    <property type="component" value="Unassembled WGS sequence"/>
</dbReference>
<keyword evidence="2 7" id="KW-0813">Transport</keyword>
<feature type="transmembrane region" description="Helical" evidence="7">
    <location>
        <begin position="182"/>
        <end position="204"/>
    </location>
</feature>
<dbReference type="Gene3D" id="1.10.3720.10">
    <property type="entry name" value="MetI-like"/>
    <property type="match status" value="1"/>
</dbReference>
<gene>
    <name evidence="9" type="ORF">GC102_22690</name>
</gene>
<evidence type="ECO:0000256" key="2">
    <source>
        <dbReference type="ARBA" id="ARBA00022448"/>
    </source>
</evidence>